<dbReference type="CDD" id="cd07938">
    <property type="entry name" value="DRE_TIM_HMGL"/>
    <property type="match status" value="1"/>
</dbReference>
<name>A0ABN2AED0_9ACTN</name>
<proteinExistence type="inferred from homology"/>
<dbReference type="PROSITE" id="PS50991">
    <property type="entry name" value="PYR_CT"/>
    <property type="match status" value="1"/>
</dbReference>
<organism evidence="5 6">
    <name type="scientific">Nocardioides humi</name>
    <dbReference type="NCBI Taxonomy" id="449461"/>
    <lineage>
        <taxon>Bacteria</taxon>
        <taxon>Bacillati</taxon>
        <taxon>Actinomycetota</taxon>
        <taxon>Actinomycetes</taxon>
        <taxon>Propionibacteriales</taxon>
        <taxon>Nocardioidaceae</taxon>
        <taxon>Nocardioides</taxon>
    </lineage>
</organism>
<dbReference type="NCBIfam" id="NF004283">
    <property type="entry name" value="PRK05692.1"/>
    <property type="match status" value="1"/>
</dbReference>
<evidence type="ECO:0000256" key="2">
    <source>
        <dbReference type="ARBA" id="ARBA00022723"/>
    </source>
</evidence>
<dbReference type="Gene3D" id="3.20.20.70">
    <property type="entry name" value="Aldolase class I"/>
    <property type="match status" value="1"/>
</dbReference>
<sequence length="307" mass="31753">MRQPPAIHIREVTPRDGLQAEPRIVATSDKVALTEMLVDAGFTHVNVTSFVSPTAVPQMADGAEVLQRVRRRPGVVLDVSVPNAKGAARAVEAGVDAVSVFVSASDEASRKNVRRGREEALAGVLEAVSVAVDGGLPVIGTIANAFGSPYGDTVSLDVVLQIAGRLVDQGVSSVTLGDTSGEAVPPQILKWVSALTAEYPELPVALHLHDSRGSALANTVAAMDAGVTRFDSAMGGLGGSPYTKDASGNLCTEDLISLCERSGIATGVRLQDAVRISRFCAELVGRELPGRTARLGAEPQPSAGVSS</sequence>
<evidence type="ECO:0000313" key="5">
    <source>
        <dbReference type="EMBL" id="GAA1517471.1"/>
    </source>
</evidence>
<keyword evidence="6" id="KW-1185">Reference proteome</keyword>
<comment type="similarity">
    <text evidence="1">Belongs to the HMG-CoA lyase family.</text>
</comment>
<dbReference type="EMBL" id="BAAAOR010000015">
    <property type="protein sequence ID" value="GAA1517471.1"/>
    <property type="molecule type" value="Genomic_DNA"/>
</dbReference>
<dbReference type="SUPFAM" id="SSF51569">
    <property type="entry name" value="Aldolase"/>
    <property type="match status" value="1"/>
</dbReference>
<evidence type="ECO:0000259" key="4">
    <source>
        <dbReference type="PROSITE" id="PS50991"/>
    </source>
</evidence>
<dbReference type="PANTHER" id="PTHR42738">
    <property type="entry name" value="HYDROXYMETHYLGLUTARYL-COA LYASE"/>
    <property type="match status" value="1"/>
</dbReference>
<comment type="caution">
    <text evidence="5">The sequence shown here is derived from an EMBL/GenBank/DDBJ whole genome shotgun (WGS) entry which is preliminary data.</text>
</comment>
<dbReference type="InterPro" id="IPR043594">
    <property type="entry name" value="HMGL"/>
</dbReference>
<feature type="domain" description="Pyruvate carboxyltransferase" evidence="4">
    <location>
        <begin position="7"/>
        <end position="274"/>
    </location>
</feature>
<keyword evidence="2" id="KW-0479">Metal-binding</keyword>
<evidence type="ECO:0000256" key="3">
    <source>
        <dbReference type="ARBA" id="ARBA00023239"/>
    </source>
</evidence>
<dbReference type="Pfam" id="PF00682">
    <property type="entry name" value="HMGL-like"/>
    <property type="match status" value="1"/>
</dbReference>
<dbReference type="InterPro" id="IPR013785">
    <property type="entry name" value="Aldolase_TIM"/>
</dbReference>
<reference evidence="5 6" key="1">
    <citation type="journal article" date="2019" name="Int. J. Syst. Evol. Microbiol.">
        <title>The Global Catalogue of Microorganisms (GCM) 10K type strain sequencing project: providing services to taxonomists for standard genome sequencing and annotation.</title>
        <authorList>
            <consortium name="The Broad Institute Genomics Platform"/>
            <consortium name="The Broad Institute Genome Sequencing Center for Infectious Disease"/>
            <person name="Wu L."/>
            <person name="Ma J."/>
        </authorList>
    </citation>
    <scope>NUCLEOTIDE SEQUENCE [LARGE SCALE GENOMIC DNA]</scope>
    <source>
        <strain evidence="5 6">JCM 14942</strain>
    </source>
</reference>
<gene>
    <name evidence="5" type="ORF">GCM10009788_22030</name>
</gene>
<dbReference type="InterPro" id="IPR000891">
    <property type="entry name" value="PYR_CT"/>
</dbReference>
<dbReference type="GO" id="GO:0016829">
    <property type="term" value="F:lyase activity"/>
    <property type="evidence" value="ECO:0007669"/>
    <property type="project" value="UniProtKB-KW"/>
</dbReference>
<protein>
    <submittedName>
        <fullName evidence="5">Hydroxymethylglutaryl-CoA lyase</fullName>
    </submittedName>
</protein>
<keyword evidence="3 5" id="KW-0456">Lyase</keyword>
<evidence type="ECO:0000313" key="6">
    <source>
        <dbReference type="Proteomes" id="UP001500842"/>
    </source>
</evidence>
<dbReference type="Proteomes" id="UP001500842">
    <property type="component" value="Unassembled WGS sequence"/>
</dbReference>
<dbReference type="PANTHER" id="PTHR42738:SF7">
    <property type="entry name" value="HYDROXYMETHYLGLUTARYL-COA LYASE"/>
    <property type="match status" value="1"/>
</dbReference>
<evidence type="ECO:0000256" key="1">
    <source>
        <dbReference type="ARBA" id="ARBA00009405"/>
    </source>
</evidence>
<accession>A0ABN2AED0</accession>